<evidence type="ECO:0000313" key="4">
    <source>
        <dbReference type="EMBL" id="CAD7014490.1"/>
    </source>
</evidence>
<feature type="compositionally biased region" description="Polar residues" evidence="2">
    <location>
        <begin position="157"/>
        <end position="174"/>
    </location>
</feature>
<dbReference type="PANTHER" id="PTHR16166">
    <property type="entry name" value="VACUOLAR PROTEIN SORTING-ASSOCIATED PROTEIN VPS13"/>
    <property type="match status" value="1"/>
</dbReference>
<dbReference type="AlphaFoldDB" id="A0A811VGR9"/>
<gene>
    <name evidence="4" type="ORF">CCAP1982_LOCUS22492</name>
</gene>
<feature type="compositionally biased region" description="Polar residues" evidence="2">
    <location>
        <begin position="338"/>
        <end position="363"/>
    </location>
</feature>
<proteinExistence type="inferred from homology"/>
<dbReference type="InterPro" id="IPR026847">
    <property type="entry name" value="VPS13"/>
</dbReference>
<reference evidence="4" key="1">
    <citation type="submission" date="2020-11" db="EMBL/GenBank/DDBJ databases">
        <authorList>
            <person name="Whitehead M."/>
        </authorList>
    </citation>
    <scope>NUCLEOTIDE SEQUENCE</scope>
    <source>
        <strain evidence="4">EGII</strain>
    </source>
</reference>
<sequence>MDSQSFNAIVLDLGFLSLNNVTTEVEVPRESRRAVLDEIKLELKNMRLAKAAILLEQSRRSSVDTVDMAYGIKSHLNILDPVSCALIVKRNLSSTWYKEVPEMDISGHLKSIEFNLFMEDYAVIMAILNRNLSEGVDEFPPIEEPEQPATPKPSPDLRTQQSKVDIEPNASNTPPKRKILAAVNESGAPQKNTVHVQMKFNNEEGLARFGLYLLSLKGNKLVDGTLNTSIVLCNIQIDDTRKSNKSPIKKYLCRKDWNDSQLHRQSEKPTEVVDSCKTELSYMLDLTASIKEDDVFAEVRVSSFDLILCVDYLLKLADFFKLPEETEPVNLKKKNELKSPTTPVATNTVPKVNPKSTTSTVQPNKPVDNNKKMNLILHIEEPDIILVENLDDMNSNAIIFNVQAQLNYRAIGERQNINGQIDSLKMYMCSFMPERREATRHYILHPCMISLHGSTPKRKACTSV</sequence>
<dbReference type="EMBL" id="CAJHJT010000056">
    <property type="protein sequence ID" value="CAD7014490.1"/>
    <property type="molecule type" value="Genomic_DNA"/>
</dbReference>
<dbReference type="OrthoDB" id="428159at2759"/>
<comment type="similarity">
    <text evidence="1">Belongs to the VPS13 family.</text>
</comment>
<accession>A0A811VGR9</accession>
<name>A0A811VGR9_CERCA</name>
<protein>
    <submittedName>
        <fullName evidence="4">(Mediterranean fruit fly) hypothetical protein</fullName>
    </submittedName>
</protein>
<dbReference type="GO" id="GO:0045053">
    <property type="term" value="P:protein retention in Golgi apparatus"/>
    <property type="evidence" value="ECO:0007669"/>
    <property type="project" value="TreeGrafter"/>
</dbReference>
<evidence type="ECO:0000313" key="5">
    <source>
        <dbReference type="Proteomes" id="UP000606786"/>
    </source>
</evidence>
<feature type="region of interest" description="Disordered" evidence="2">
    <location>
        <begin position="337"/>
        <end position="367"/>
    </location>
</feature>
<evidence type="ECO:0000256" key="2">
    <source>
        <dbReference type="SAM" id="MobiDB-lite"/>
    </source>
</evidence>
<feature type="domain" description="VPS13-like middle region" evidence="3">
    <location>
        <begin position="5"/>
        <end position="449"/>
    </location>
</feature>
<keyword evidence="5" id="KW-1185">Reference proteome</keyword>
<dbReference type="GO" id="GO:0006623">
    <property type="term" value="P:protein targeting to vacuole"/>
    <property type="evidence" value="ECO:0007669"/>
    <property type="project" value="TreeGrafter"/>
</dbReference>
<dbReference type="InterPro" id="IPR056747">
    <property type="entry name" value="VPS13-like_M"/>
</dbReference>
<organism evidence="4 5">
    <name type="scientific">Ceratitis capitata</name>
    <name type="common">Mediterranean fruit fly</name>
    <name type="synonym">Tephritis capitata</name>
    <dbReference type="NCBI Taxonomy" id="7213"/>
    <lineage>
        <taxon>Eukaryota</taxon>
        <taxon>Metazoa</taxon>
        <taxon>Ecdysozoa</taxon>
        <taxon>Arthropoda</taxon>
        <taxon>Hexapoda</taxon>
        <taxon>Insecta</taxon>
        <taxon>Pterygota</taxon>
        <taxon>Neoptera</taxon>
        <taxon>Endopterygota</taxon>
        <taxon>Diptera</taxon>
        <taxon>Brachycera</taxon>
        <taxon>Muscomorpha</taxon>
        <taxon>Tephritoidea</taxon>
        <taxon>Tephritidae</taxon>
        <taxon>Ceratitis</taxon>
        <taxon>Ceratitis</taxon>
    </lineage>
</organism>
<dbReference type="Proteomes" id="UP000606786">
    <property type="component" value="Unassembled WGS sequence"/>
</dbReference>
<evidence type="ECO:0000256" key="1">
    <source>
        <dbReference type="ARBA" id="ARBA00006545"/>
    </source>
</evidence>
<feature type="region of interest" description="Disordered" evidence="2">
    <location>
        <begin position="138"/>
        <end position="176"/>
    </location>
</feature>
<dbReference type="PANTHER" id="PTHR16166:SF93">
    <property type="entry name" value="INTERMEMBRANE LIPID TRANSFER PROTEIN VPS13"/>
    <property type="match status" value="1"/>
</dbReference>
<dbReference type="Pfam" id="PF25033">
    <property type="entry name" value="VPS13_M"/>
    <property type="match status" value="1"/>
</dbReference>
<comment type="caution">
    <text evidence="4">The sequence shown here is derived from an EMBL/GenBank/DDBJ whole genome shotgun (WGS) entry which is preliminary data.</text>
</comment>
<evidence type="ECO:0000259" key="3">
    <source>
        <dbReference type="Pfam" id="PF25033"/>
    </source>
</evidence>